<dbReference type="Gene3D" id="1.10.3020.20">
    <property type="match status" value="1"/>
</dbReference>
<keyword evidence="1 3" id="KW-0378">Hydrolase</keyword>
<accession>A0A3N2R8U4</accession>
<dbReference type="Proteomes" id="UP000268016">
    <property type="component" value="Unassembled WGS sequence"/>
</dbReference>
<evidence type="ECO:0000313" key="4">
    <source>
        <dbReference type="Proteomes" id="UP000268016"/>
    </source>
</evidence>
<dbReference type="OrthoDB" id="9806163at2"/>
<sequence>MKIDWDVPIEMEDGVVLRCDVFRPVADGQYPVLITYGPYGKGLHFEDLYTQQWRLMCELHPDVPAGSTNKYQNWEVVDPEKWVPDGYVCIRVDSRGAGRSPGLLDIWSLREAEDFKQCIDWAGVQPWSNGKVGINGISYYAMNAWKTASLQPKHLTAICTWEGAADFYRDMAYHGGILCNGFSDNWSRNQVYSVQHGKGANGFRSRYTGDWVSGPPTLTEEQLGANRRDFYADVMANPLDTSDYWQSRMPDWTKVEVPVFSACNWGGQGLHPRGNFEGFVRAAAEEKWLEVHGREHWTEFYTDYGVALQKKFFGHFLKGEDTGWADQPKVLLQVRHPGEVFVERAESEWPLARTDWQKHYLDAGDLTLRREPPAEAASVTYDGFGDGVTFTTPALPAPTEITGPIAAKLFVESATEDADLFLVVRVFTPDFREVVFAGALDPNTPIAQGWLRVSHRKLDPVLSEPYRPYHTHDEVQPMTPGEVYEVDVEVWPTCIVAPAGYRVALSVRGRDYVWPGGTSGGLETLGTAWHGCGPFTHTESRDRPVDIFGGKVTLHTGPDRPSYLLLPVIPS</sequence>
<dbReference type="Gene3D" id="2.60.120.260">
    <property type="entry name" value="Galactose-binding domain-like"/>
    <property type="match status" value="1"/>
</dbReference>
<dbReference type="InterPro" id="IPR029058">
    <property type="entry name" value="AB_hydrolase_fold"/>
</dbReference>
<dbReference type="InterPro" id="IPR008979">
    <property type="entry name" value="Galactose-bd-like_sf"/>
</dbReference>
<name>A0A3N2R8U4_9RHOB</name>
<proteinExistence type="predicted"/>
<comment type="caution">
    <text evidence="3">The sequence shown here is derived from an EMBL/GenBank/DDBJ whole genome shotgun (WGS) entry which is preliminary data.</text>
</comment>
<evidence type="ECO:0000259" key="2">
    <source>
        <dbReference type="SMART" id="SM00939"/>
    </source>
</evidence>
<evidence type="ECO:0000256" key="1">
    <source>
        <dbReference type="ARBA" id="ARBA00022801"/>
    </source>
</evidence>
<dbReference type="PANTHER" id="PTHR43056:SF10">
    <property type="entry name" value="COCE_NOND FAMILY, PUTATIVE (AFU_ORTHOLOGUE AFUA_7G00600)-RELATED"/>
    <property type="match status" value="1"/>
</dbReference>
<gene>
    <name evidence="3" type="ORF">EAT49_05790</name>
</gene>
<dbReference type="SMART" id="SM00939">
    <property type="entry name" value="PepX_C"/>
    <property type="match status" value="1"/>
</dbReference>
<dbReference type="InterPro" id="IPR050585">
    <property type="entry name" value="Xaa-Pro_dipeptidyl-ppase/CocE"/>
</dbReference>
<feature type="domain" description="Xaa-Pro dipeptidyl-peptidase C-terminal" evidence="2">
    <location>
        <begin position="310"/>
        <end position="565"/>
    </location>
</feature>
<evidence type="ECO:0000313" key="3">
    <source>
        <dbReference type="EMBL" id="ROU03838.1"/>
    </source>
</evidence>
<protein>
    <submittedName>
        <fullName evidence="3">CocE/NonD family hydrolase</fullName>
    </submittedName>
</protein>
<dbReference type="SUPFAM" id="SSF49785">
    <property type="entry name" value="Galactose-binding domain-like"/>
    <property type="match status" value="1"/>
</dbReference>
<dbReference type="Pfam" id="PF02129">
    <property type="entry name" value="Peptidase_S15"/>
    <property type="match status" value="1"/>
</dbReference>
<dbReference type="GO" id="GO:0008239">
    <property type="term" value="F:dipeptidyl-peptidase activity"/>
    <property type="evidence" value="ECO:0007669"/>
    <property type="project" value="InterPro"/>
</dbReference>
<reference evidence="3 4" key="1">
    <citation type="submission" date="2018-10" db="EMBL/GenBank/DDBJ databases">
        <title>Histidinibacterium lentulum gen. nov., sp. nov., a marine bacterium from the culture broth of Picochlorum sp. 122.</title>
        <authorList>
            <person name="Wang G."/>
        </authorList>
    </citation>
    <scope>NUCLEOTIDE SEQUENCE [LARGE SCALE GENOMIC DNA]</scope>
    <source>
        <strain evidence="3 4">B17</strain>
    </source>
</reference>
<dbReference type="PANTHER" id="PTHR43056">
    <property type="entry name" value="PEPTIDASE S9 PROLYL OLIGOPEPTIDASE"/>
    <property type="match status" value="1"/>
</dbReference>
<dbReference type="InterPro" id="IPR005674">
    <property type="entry name" value="CocE/Ser_esterase"/>
</dbReference>
<dbReference type="InterPro" id="IPR013736">
    <property type="entry name" value="Xaa-Pro_dipept_C"/>
</dbReference>
<keyword evidence="4" id="KW-1185">Reference proteome</keyword>
<dbReference type="Gene3D" id="3.40.50.1820">
    <property type="entry name" value="alpha/beta hydrolase"/>
    <property type="match status" value="1"/>
</dbReference>
<dbReference type="SUPFAM" id="SSF53474">
    <property type="entry name" value="alpha/beta-Hydrolases"/>
    <property type="match status" value="1"/>
</dbReference>
<dbReference type="InterPro" id="IPR000383">
    <property type="entry name" value="Xaa-Pro-like_dom"/>
</dbReference>
<dbReference type="Pfam" id="PF08530">
    <property type="entry name" value="PepX_C"/>
    <property type="match status" value="1"/>
</dbReference>
<dbReference type="AlphaFoldDB" id="A0A3N2R8U4"/>
<dbReference type="NCBIfam" id="TIGR00976">
    <property type="entry name" value="CocE_NonD"/>
    <property type="match status" value="1"/>
</dbReference>
<dbReference type="EMBL" id="RDRB01000002">
    <property type="protein sequence ID" value="ROU03838.1"/>
    <property type="molecule type" value="Genomic_DNA"/>
</dbReference>
<organism evidence="3 4">
    <name type="scientific">Histidinibacterium lentulum</name>
    <dbReference type="NCBI Taxonomy" id="2480588"/>
    <lineage>
        <taxon>Bacteria</taxon>
        <taxon>Pseudomonadati</taxon>
        <taxon>Pseudomonadota</taxon>
        <taxon>Alphaproteobacteria</taxon>
        <taxon>Rhodobacterales</taxon>
        <taxon>Paracoccaceae</taxon>
        <taxon>Histidinibacterium</taxon>
    </lineage>
</organism>